<protein>
    <submittedName>
        <fullName evidence="1">P-loop containing nucleoside triphosphate hydrolase protein</fullName>
    </submittedName>
</protein>
<dbReference type="Proteomes" id="UP000827976">
    <property type="component" value="Chromosome 17"/>
</dbReference>
<evidence type="ECO:0000313" key="1">
    <source>
        <dbReference type="EMBL" id="KAH7658348.1"/>
    </source>
</evidence>
<name>A0ACB7UDJ6_DIOAL</name>
<keyword evidence="1" id="KW-0378">Hydrolase</keyword>
<comment type="caution">
    <text evidence="1">The sequence shown here is derived from an EMBL/GenBank/DDBJ whole genome shotgun (WGS) entry which is preliminary data.</text>
</comment>
<proteinExistence type="predicted"/>
<reference evidence="2" key="1">
    <citation type="journal article" date="2022" name="Nat. Commun.">
        <title>Chromosome evolution and the genetic basis of agronomically important traits in greater yam.</title>
        <authorList>
            <person name="Bredeson J.V."/>
            <person name="Lyons J.B."/>
            <person name="Oniyinde I.O."/>
            <person name="Okereke N.R."/>
            <person name="Kolade O."/>
            <person name="Nnabue I."/>
            <person name="Nwadili C.O."/>
            <person name="Hribova E."/>
            <person name="Parker M."/>
            <person name="Nwogha J."/>
            <person name="Shu S."/>
            <person name="Carlson J."/>
            <person name="Kariba R."/>
            <person name="Muthemba S."/>
            <person name="Knop K."/>
            <person name="Barton G.J."/>
            <person name="Sherwood A.V."/>
            <person name="Lopez-Montes A."/>
            <person name="Asiedu R."/>
            <person name="Jamnadass R."/>
            <person name="Muchugi A."/>
            <person name="Goodstein D."/>
            <person name="Egesi C.N."/>
            <person name="Featherston J."/>
            <person name="Asfaw A."/>
            <person name="Simpson G.G."/>
            <person name="Dolezel J."/>
            <person name="Hendre P.S."/>
            <person name="Van Deynze A."/>
            <person name="Kumar P.L."/>
            <person name="Obidiegwu J.E."/>
            <person name="Bhattacharjee R."/>
            <person name="Rokhsar D.S."/>
        </authorList>
    </citation>
    <scope>NUCLEOTIDE SEQUENCE [LARGE SCALE GENOMIC DNA]</scope>
    <source>
        <strain evidence="2">cv. TDa95/00328</strain>
    </source>
</reference>
<gene>
    <name evidence="1" type="ORF">IHE45_17G081900</name>
</gene>
<accession>A0ACB7UDJ6</accession>
<organism evidence="1 2">
    <name type="scientific">Dioscorea alata</name>
    <name type="common">Purple yam</name>
    <dbReference type="NCBI Taxonomy" id="55571"/>
    <lineage>
        <taxon>Eukaryota</taxon>
        <taxon>Viridiplantae</taxon>
        <taxon>Streptophyta</taxon>
        <taxon>Embryophyta</taxon>
        <taxon>Tracheophyta</taxon>
        <taxon>Spermatophyta</taxon>
        <taxon>Magnoliopsida</taxon>
        <taxon>Liliopsida</taxon>
        <taxon>Dioscoreales</taxon>
        <taxon>Dioscoreaceae</taxon>
        <taxon>Dioscorea</taxon>
    </lineage>
</organism>
<evidence type="ECO:0000313" key="2">
    <source>
        <dbReference type="Proteomes" id="UP000827976"/>
    </source>
</evidence>
<sequence>MGGGSQTSSNDDSSASSPSSGDGASDATSGGRYARAYLDLLHAYESSADRASSLPRLKDVLRSFKPGDWIEFVGGTARADYVVPETTTLLLVGPRASGKTSLVNRITRVFEDDDFLPDRAQVSYNPDVSQGTLFLQEYMIPWNSKSFCIFDSRSLSMVPCENFKLLERWMTQGVSHGEMVLRDSDDASTRKRMKTTAARFGVCQSRSVNFVIFVANALSVLKSMDENDHEYLNLLIETFNHPFLSFRDSKPVVVVTHGDRLSLSSRARVCAHLGEVLGIPPTKQIFDIPDTGDSVSELAMMDMLRYSLEHADRNLPSKFKTPVSLEGQKMLEWTVNRSQTILDILSCLCICILLFQLILSFQAKRR</sequence>
<keyword evidence="2" id="KW-1185">Reference proteome</keyword>
<dbReference type="EMBL" id="CM037027">
    <property type="protein sequence ID" value="KAH7658348.1"/>
    <property type="molecule type" value="Genomic_DNA"/>
</dbReference>